<dbReference type="OrthoDB" id="9807853at2"/>
<evidence type="ECO:0000256" key="3">
    <source>
        <dbReference type="PIRSR" id="PIRSR640198-3"/>
    </source>
</evidence>
<dbReference type="InterPro" id="IPR036597">
    <property type="entry name" value="Fido-like_dom_sf"/>
</dbReference>
<feature type="domain" description="Fido" evidence="4">
    <location>
        <begin position="91"/>
        <end position="228"/>
    </location>
</feature>
<feature type="active site" evidence="1">
    <location>
        <position position="170"/>
    </location>
</feature>
<dbReference type="Pfam" id="PF02661">
    <property type="entry name" value="Fic"/>
    <property type="match status" value="1"/>
</dbReference>
<dbReference type="InterPro" id="IPR040198">
    <property type="entry name" value="Fido_containing"/>
</dbReference>
<evidence type="ECO:0000256" key="2">
    <source>
        <dbReference type="PIRSR" id="PIRSR640198-2"/>
    </source>
</evidence>
<dbReference type="PANTHER" id="PTHR13504:SF38">
    <property type="entry name" value="FIDO DOMAIN-CONTAINING PROTEIN"/>
    <property type="match status" value="1"/>
</dbReference>
<evidence type="ECO:0000313" key="5">
    <source>
        <dbReference type="EMBL" id="RKG34308.1"/>
    </source>
</evidence>
<dbReference type="SUPFAM" id="SSF140931">
    <property type="entry name" value="Fic-like"/>
    <property type="match status" value="1"/>
</dbReference>
<comment type="caution">
    <text evidence="5">The sequence shown here is derived from an EMBL/GenBank/DDBJ whole genome shotgun (WGS) entry which is preliminary data.</text>
</comment>
<evidence type="ECO:0000259" key="4">
    <source>
        <dbReference type="PROSITE" id="PS51459"/>
    </source>
</evidence>
<proteinExistence type="predicted"/>
<reference evidence="5 6" key="1">
    <citation type="submission" date="2018-09" db="EMBL/GenBank/DDBJ databases">
        <title>The draft genome of Acinetobacter spp. strains.</title>
        <authorList>
            <person name="Qin J."/>
            <person name="Feng Y."/>
            <person name="Zong Z."/>
        </authorList>
    </citation>
    <scope>NUCLEOTIDE SEQUENCE [LARGE SCALE GENOMIC DNA]</scope>
    <source>
        <strain evidence="5 6">WCHAc060115</strain>
    </source>
</reference>
<dbReference type="PANTHER" id="PTHR13504">
    <property type="entry name" value="FIDO DOMAIN-CONTAINING PROTEIN DDB_G0283145"/>
    <property type="match status" value="1"/>
</dbReference>
<feature type="binding site" evidence="2">
    <location>
        <begin position="174"/>
        <end position="181"/>
    </location>
    <ligand>
        <name>ATP</name>
        <dbReference type="ChEBI" id="CHEBI:30616"/>
    </ligand>
</feature>
<keyword evidence="2" id="KW-0067">ATP-binding</keyword>
<evidence type="ECO:0000313" key="6">
    <source>
        <dbReference type="Proteomes" id="UP000280405"/>
    </source>
</evidence>
<dbReference type="Gene3D" id="1.10.3290.10">
    <property type="entry name" value="Fido-like domain"/>
    <property type="match status" value="1"/>
</dbReference>
<dbReference type="Proteomes" id="UP000280405">
    <property type="component" value="Unassembled WGS sequence"/>
</dbReference>
<feature type="site" description="Important for autoinhibition of adenylyltransferase activity" evidence="3">
    <location>
        <position position="42"/>
    </location>
</feature>
<evidence type="ECO:0000256" key="1">
    <source>
        <dbReference type="PIRSR" id="PIRSR640198-1"/>
    </source>
</evidence>
<dbReference type="GO" id="GO:0005524">
    <property type="term" value="F:ATP binding"/>
    <property type="evidence" value="ECO:0007669"/>
    <property type="project" value="UniProtKB-KW"/>
</dbReference>
<keyword evidence="6" id="KW-1185">Reference proteome</keyword>
<gene>
    <name evidence="5" type="ORF">D7V20_17560</name>
</gene>
<feature type="binding site" evidence="2">
    <location>
        <begin position="206"/>
        <end position="207"/>
    </location>
    <ligand>
        <name>ATP</name>
        <dbReference type="ChEBI" id="CHEBI:30616"/>
    </ligand>
</feature>
<name>A0A3A8EJI3_9GAMM</name>
<dbReference type="EMBL" id="RAXT01000075">
    <property type="protein sequence ID" value="RKG34308.1"/>
    <property type="molecule type" value="Genomic_DNA"/>
</dbReference>
<dbReference type="AlphaFoldDB" id="A0A3A8EJI3"/>
<dbReference type="PROSITE" id="PS51459">
    <property type="entry name" value="FIDO"/>
    <property type="match status" value="1"/>
</dbReference>
<dbReference type="RefSeq" id="WP_120385259.1">
    <property type="nucleotide sequence ID" value="NZ_RAXT01000075.1"/>
</dbReference>
<keyword evidence="2" id="KW-0547">Nucleotide-binding</keyword>
<accession>A0A3A8EJI3</accession>
<organism evidence="5 6">
    <name type="scientific">Acinetobacter rongchengensis</name>
    <dbReference type="NCBI Taxonomy" id="2419601"/>
    <lineage>
        <taxon>Bacteria</taxon>
        <taxon>Pseudomonadati</taxon>
        <taxon>Pseudomonadota</taxon>
        <taxon>Gammaproteobacteria</taxon>
        <taxon>Moraxellales</taxon>
        <taxon>Moraxellaceae</taxon>
        <taxon>Acinetobacter</taxon>
    </lineage>
</organism>
<sequence>MFEIIDDLKAKLDQHRPLSPAIVKNLHEDLILRWTYHSNAIEGNTLTLLETKVVLEGITVGGKALREHFEAINHRDAILYVEDIIKKQEPFSEWQIRNIHQLILKNIDDENAGRYRQQNVLISGATTNPPDHTLLNDKMAQFIDWYNMEAHTLHPIERAAKVHADFVGIHPFVDGNGRTSRLLMNLELMKAGYPPSVITVENRLAYYEALDQWMAYGNSEPFNNLVAAVVLEGFKPYQTVLGI</sequence>
<dbReference type="InterPro" id="IPR003812">
    <property type="entry name" value="Fido"/>
</dbReference>
<protein>
    <submittedName>
        <fullName evidence="5">Fic family protein</fullName>
    </submittedName>
</protein>